<evidence type="ECO:0000256" key="5">
    <source>
        <dbReference type="SAM" id="Phobius"/>
    </source>
</evidence>
<protein>
    <submittedName>
        <fullName evidence="7">NfeD family protein</fullName>
    </submittedName>
</protein>
<dbReference type="Gene3D" id="2.40.50.140">
    <property type="entry name" value="Nucleic acid-binding proteins"/>
    <property type="match status" value="1"/>
</dbReference>
<comment type="subcellular location">
    <subcellularLocation>
        <location evidence="1">Membrane</location>
        <topology evidence="1">Multi-pass membrane protein</topology>
    </subcellularLocation>
</comment>
<keyword evidence="3 5" id="KW-1133">Transmembrane helix</keyword>
<evidence type="ECO:0000313" key="8">
    <source>
        <dbReference type="Proteomes" id="UP000813215"/>
    </source>
</evidence>
<dbReference type="Proteomes" id="UP000813215">
    <property type="component" value="Unassembled WGS sequence"/>
</dbReference>
<keyword evidence="2 5" id="KW-0812">Transmembrane</keyword>
<evidence type="ECO:0000259" key="6">
    <source>
        <dbReference type="Pfam" id="PF01957"/>
    </source>
</evidence>
<proteinExistence type="predicted"/>
<dbReference type="InterPro" id="IPR012340">
    <property type="entry name" value="NA-bd_OB-fold"/>
</dbReference>
<evidence type="ECO:0000313" key="7">
    <source>
        <dbReference type="EMBL" id="MBW4430845.1"/>
    </source>
</evidence>
<dbReference type="PANTHER" id="PTHR33507:SF3">
    <property type="entry name" value="INNER MEMBRANE PROTEIN YBBJ"/>
    <property type="match status" value="1"/>
</dbReference>
<dbReference type="PANTHER" id="PTHR33507">
    <property type="entry name" value="INNER MEMBRANE PROTEIN YBBJ"/>
    <property type="match status" value="1"/>
</dbReference>
<gene>
    <name evidence="7" type="ORF">KME28_03620</name>
</gene>
<dbReference type="EMBL" id="JAHHHW010000033">
    <property type="protein sequence ID" value="MBW4430845.1"/>
    <property type="molecule type" value="Genomic_DNA"/>
</dbReference>
<organism evidence="7 8">
    <name type="scientific">Pelatocladus maniniholoensis HA4357-MV3</name>
    <dbReference type="NCBI Taxonomy" id="1117104"/>
    <lineage>
        <taxon>Bacteria</taxon>
        <taxon>Bacillati</taxon>
        <taxon>Cyanobacteriota</taxon>
        <taxon>Cyanophyceae</taxon>
        <taxon>Nostocales</taxon>
        <taxon>Nostocaceae</taxon>
        <taxon>Pelatocladus</taxon>
    </lineage>
</organism>
<evidence type="ECO:0000256" key="2">
    <source>
        <dbReference type="ARBA" id="ARBA00022692"/>
    </source>
</evidence>
<dbReference type="InterPro" id="IPR052165">
    <property type="entry name" value="Membrane_assoc_protease"/>
</dbReference>
<sequence>MPISTAMWLSNSILIWMLVGACLCLMELFLPTAFVALMMGISAFVVALLSPVILVKLWLQLVVWLLLSVVLIWLCRRLITPVPSKSKLQDATTAETLTEIPVGKAGRVLYEGNSWRARCYDEHLVIAPHQRVYVVRREGTTLIIMPEYSSIQ</sequence>
<keyword evidence="4 5" id="KW-0472">Membrane</keyword>
<feature type="transmembrane region" description="Helical" evidence="5">
    <location>
        <begin position="61"/>
        <end position="79"/>
    </location>
</feature>
<reference evidence="7" key="2">
    <citation type="journal article" date="2022" name="Microbiol. Resour. Announc.">
        <title>Metagenome Sequencing to Explore Phylogenomics of Terrestrial Cyanobacteria.</title>
        <authorList>
            <person name="Ward R.D."/>
            <person name="Stajich J.E."/>
            <person name="Johansen J.R."/>
            <person name="Huntemann M."/>
            <person name="Clum A."/>
            <person name="Foster B."/>
            <person name="Foster B."/>
            <person name="Roux S."/>
            <person name="Palaniappan K."/>
            <person name="Varghese N."/>
            <person name="Mukherjee S."/>
            <person name="Reddy T.B.K."/>
            <person name="Daum C."/>
            <person name="Copeland A."/>
            <person name="Chen I.A."/>
            <person name="Ivanova N.N."/>
            <person name="Kyrpides N.C."/>
            <person name="Shapiro N."/>
            <person name="Eloe-Fadrosh E.A."/>
            <person name="Pietrasiak N."/>
        </authorList>
    </citation>
    <scope>NUCLEOTIDE SEQUENCE</scope>
    <source>
        <strain evidence="7">HA4357-MV3</strain>
    </source>
</reference>
<dbReference type="Pfam" id="PF01957">
    <property type="entry name" value="NfeD"/>
    <property type="match status" value="1"/>
</dbReference>
<reference evidence="7" key="1">
    <citation type="submission" date="2021-05" db="EMBL/GenBank/DDBJ databases">
        <authorList>
            <person name="Pietrasiak N."/>
            <person name="Ward R."/>
            <person name="Stajich J.E."/>
            <person name="Kurbessoian T."/>
        </authorList>
    </citation>
    <scope>NUCLEOTIDE SEQUENCE</scope>
    <source>
        <strain evidence="7">HA4357-MV3</strain>
    </source>
</reference>
<name>A0A9E3LSF0_9NOST</name>
<evidence type="ECO:0000256" key="3">
    <source>
        <dbReference type="ARBA" id="ARBA00022989"/>
    </source>
</evidence>
<feature type="domain" description="NfeD-like C-terminal" evidence="6">
    <location>
        <begin position="94"/>
        <end position="146"/>
    </location>
</feature>
<evidence type="ECO:0000256" key="4">
    <source>
        <dbReference type="ARBA" id="ARBA00023136"/>
    </source>
</evidence>
<comment type="caution">
    <text evidence="7">The sequence shown here is derived from an EMBL/GenBank/DDBJ whole genome shotgun (WGS) entry which is preliminary data.</text>
</comment>
<dbReference type="InterPro" id="IPR002810">
    <property type="entry name" value="NfeD-like_C"/>
</dbReference>
<feature type="transmembrane region" description="Helical" evidence="5">
    <location>
        <begin position="6"/>
        <end position="26"/>
    </location>
</feature>
<accession>A0A9E3LSF0</accession>
<dbReference type="AlphaFoldDB" id="A0A9E3LSF0"/>
<feature type="transmembrane region" description="Helical" evidence="5">
    <location>
        <begin position="33"/>
        <end position="55"/>
    </location>
</feature>
<dbReference type="GO" id="GO:0005886">
    <property type="term" value="C:plasma membrane"/>
    <property type="evidence" value="ECO:0007669"/>
    <property type="project" value="TreeGrafter"/>
</dbReference>
<evidence type="ECO:0000256" key="1">
    <source>
        <dbReference type="ARBA" id="ARBA00004141"/>
    </source>
</evidence>